<reference evidence="1 2" key="1">
    <citation type="submission" date="2018-08" db="EMBL/GenBank/DDBJ databases">
        <title>Genomic Encyclopedia of Type Strains, Phase IV (KMG-IV): sequencing the most valuable type-strain genomes for metagenomic binning, comparative biology and taxonomic classification.</title>
        <authorList>
            <person name="Goeker M."/>
        </authorList>
    </citation>
    <scope>NUCLEOTIDE SEQUENCE [LARGE SCALE GENOMIC DNA]</scope>
    <source>
        <strain evidence="1 2">DSM 23923</strain>
    </source>
</reference>
<dbReference type="RefSeq" id="WP_116225722.1">
    <property type="nucleotide sequence ID" value="NZ_AP018437.1"/>
</dbReference>
<organism evidence="1 2">
    <name type="scientific">Pelolinea submarina</name>
    <dbReference type="NCBI Taxonomy" id="913107"/>
    <lineage>
        <taxon>Bacteria</taxon>
        <taxon>Bacillati</taxon>
        <taxon>Chloroflexota</taxon>
        <taxon>Anaerolineae</taxon>
        <taxon>Anaerolineales</taxon>
        <taxon>Anaerolineaceae</taxon>
        <taxon>Pelolinea</taxon>
    </lineage>
</organism>
<accession>A0A347ZW74</accession>
<dbReference type="OrthoDB" id="100605at2"/>
<evidence type="ECO:0000313" key="2">
    <source>
        <dbReference type="Proteomes" id="UP000256388"/>
    </source>
</evidence>
<dbReference type="AlphaFoldDB" id="A0A347ZW74"/>
<gene>
    <name evidence="1" type="ORF">DFR64_2457</name>
</gene>
<dbReference type="Proteomes" id="UP000256388">
    <property type="component" value="Unassembled WGS sequence"/>
</dbReference>
<sequence length="382" mass="44276">MTKMRVGLKVYSNDWYLKYNLSYTQAADLLSEWGVNFIIAQSKVLPMPDTAVKSEVPPELMERYQSYDDVKFREALRKNGIEYWATTLFFMDRVALEENPSYKAYGENGKPMQQIDWYEGIPPTMQKHVDFKSGLYENAVRILQPDGIHFGFMRWPQFWELWMPEHKRSELIEYSFDKISLKRFMEDRNVDLPSLEAYEAAQWIKANVYTEWVDWKCDVVRLVIKQVKDNCAAIKGDIKTALNTVPFGKADYDNAEEQVYGQSFEKLSGVIDLFEVMAYHQILKRPVEWIPQIGREVKARSERTTVCTLQGEPLYTEGMHASYGRKTSIDIAEFQSAVEAVVAEPSIDGLVLFTWADLLKQVYVDKDTRKVDILKAAARARG</sequence>
<protein>
    <submittedName>
        <fullName evidence="1">Uncharacterized protein</fullName>
    </submittedName>
</protein>
<keyword evidence="2" id="KW-1185">Reference proteome</keyword>
<dbReference type="EMBL" id="QUMS01000003">
    <property type="protein sequence ID" value="REG07252.1"/>
    <property type="molecule type" value="Genomic_DNA"/>
</dbReference>
<name>A0A347ZW74_9CHLR</name>
<proteinExistence type="predicted"/>
<comment type="caution">
    <text evidence="1">The sequence shown here is derived from an EMBL/GenBank/DDBJ whole genome shotgun (WGS) entry which is preliminary data.</text>
</comment>
<dbReference type="Gene3D" id="3.20.20.80">
    <property type="entry name" value="Glycosidases"/>
    <property type="match status" value="1"/>
</dbReference>
<evidence type="ECO:0000313" key="1">
    <source>
        <dbReference type="EMBL" id="REG07252.1"/>
    </source>
</evidence>